<feature type="region of interest" description="Disordered" evidence="1">
    <location>
        <begin position="131"/>
        <end position="289"/>
    </location>
</feature>
<evidence type="ECO:0000256" key="1">
    <source>
        <dbReference type="SAM" id="MobiDB-lite"/>
    </source>
</evidence>
<protein>
    <submittedName>
        <fullName evidence="2">Uncharacterized protein</fullName>
    </submittedName>
</protein>
<organism evidence="2 3">
    <name type="scientific">Chara braunii</name>
    <name type="common">Braun's stonewort</name>
    <dbReference type="NCBI Taxonomy" id="69332"/>
    <lineage>
        <taxon>Eukaryota</taxon>
        <taxon>Viridiplantae</taxon>
        <taxon>Streptophyta</taxon>
        <taxon>Charophyceae</taxon>
        <taxon>Charales</taxon>
        <taxon>Characeae</taxon>
        <taxon>Chara</taxon>
    </lineage>
</organism>
<name>A0A388JSW4_CHABU</name>
<keyword evidence="3" id="KW-1185">Reference proteome</keyword>
<comment type="caution">
    <text evidence="2">The sequence shown here is derived from an EMBL/GenBank/DDBJ whole genome shotgun (WGS) entry which is preliminary data.</text>
</comment>
<evidence type="ECO:0000313" key="2">
    <source>
        <dbReference type="EMBL" id="GBG60853.1"/>
    </source>
</evidence>
<evidence type="ECO:0000313" key="3">
    <source>
        <dbReference type="Proteomes" id="UP000265515"/>
    </source>
</evidence>
<feature type="compositionally biased region" description="Basic and acidic residues" evidence="1">
    <location>
        <begin position="164"/>
        <end position="176"/>
    </location>
</feature>
<sequence>MDPGGVARYWVQDRTGEERVLPFRDLVLRRTDTEGELLGILFGKVKDNHLEPIMSEVLVFLAQLLEDLPLDIPSRCDERPTPVALTRTLVPHLLWSTCTELDGDNCYYPSSSHYLVIDVIDLTLWDPKTRRVEAEEEVGEEEEEREEASEEEEKENSGAESDDPDYHESEESEWGRSESGGSGSPSERTEEEDVAATQKRRKKAQGKRSVEKSDGPAARLLQGDPTRNPEPPQEELGGDGVTTPEGSRSRRCRKSYSPAQSSPPPRPTVHIHGDEDTRASSLVVIPPST</sequence>
<proteinExistence type="predicted"/>
<reference evidence="2 3" key="1">
    <citation type="journal article" date="2018" name="Cell">
        <title>The Chara Genome: Secondary Complexity and Implications for Plant Terrestrialization.</title>
        <authorList>
            <person name="Nishiyama T."/>
            <person name="Sakayama H."/>
            <person name="Vries J.D."/>
            <person name="Buschmann H."/>
            <person name="Saint-Marcoux D."/>
            <person name="Ullrich K.K."/>
            <person name="Haas F.B."/>
            <person name="Vanderstraeten L."/>
            <person name="Becker D."/>
            <person name="Lang D."/>
            <person name="Vosolsobe S."/>
            <person name="Rombauts S."/>
            <person name="Wilhelmsson P.K.I."/>
            <person name="Janitza P."/>
            <person name="Kern R."/>
            <person name="Heyl A."/>
            <person name="Rumpler F."/>
            <person name="Villalobos L.I.A.C."/>
            <person name="Clay J.M."/>
            <person name="Skokan R."/>
            <person name="Toyoda A."/>
            <person name="Suzuki Y."/>
            <person name="Kagoshima H."/>
            <person name="Schijlen E."/>
            <person name="Tajeshwar N."/>
            <person name="Catarino B."/>
            <person name="Hetherington A.J."/>
            <person name="Saltykova A."/>
            <person name="Bonnot C."/>
            <person name="Breuninger H."/>
            <person name="Symeonidi A."/>
            <person name="Radhakrishnan G.V."/>
            <person name="Van Nieuwerburgh F."/>
            <person name="Deforce D."/>
            <person name="Chang C."/>
            <person name="Karol K.G."/>
            <person name="Hedrich R."/>
            <person name="Ulvskov P."/>
            <person name="Glockner G."/>
            <person name="Delwiche C.F."/>
            <person name="Petrasek J."/>
            <person name="Van de Peer Y."/>
            <person name="Friml J."/>
            <person name="Beilby M."/>
            <person name="Dolan L."/>
            <person name="Kohara Y."/>
            <person name="Sugano S."/>
            <person name="Fujiyama A."/>
            <person name="Delaux P.-M."/>
            <person name="Quint M."/>
            <person name="TheiBen G."/>
            <person name="Hagemann M."/>
            <person name="Harholt J."/>
            <person name="Dunand C."/>
            <person name="Zachgo S."/>
            <person name="Langdale J."/>
            <person name="Maumus F."/>
            <person name="Straeten D.V.D."/>
            <person name="Gould S.B."/>
            <person name="Rensing S.A."/>
        </authorList>
    </citation>
    <scope>NUCLEOTIDE SEQUENCE [LARGE SCALE GENOMIC DNA]</scope>
    <source>
        <strain evidence="2 3">S276</strain>
    </source>
</reference>
<accession>A0A388JSW4</accession>
<dbReference type="AlphaFoldDB" id="A0A388JSW4"/>
<gene>
    <name evidence="2" type="ORF">CBR_g15974</name>
</gene>
<dbReference type="EMBL" id="BFEA01000015">
    <property type="protein sequence ID" value="GBG60853.1"/>
    <property type="molecule type" value="Genomic_DNA"/>
</dbReference>
<dbReference type="Gramene" id="GBG60853">
    <property type="protein sequence ID" value="GBG60853"/>
    <property type="gene ID" value="CBR_g15974"/>
</dbReference>
<feature type="compositionally biased region" description="Acidic residues" evidence="1">
    <location>
        <begin position="134"/>
        <end position="163"/>
    </location>
</feature>
<dbReference type="Proteomes" id="UP000265515">
    <property type="component" value="Unassembled WGS sequence"/>
</dbReference>